<feature type="signal peptide" evidence="13">
    <location>
        <begin position="1"/>
        <end position="28"/>
    </location>
</feature>
<dbReference type="Gene3D" id="1.25.40.20">
    <property type="entry name" value="Ankyrin repeat-containing domain"/>
    <property type="match status" value="2"/>
</dbReference>
<evidence type="ECO:0000256" key="2">
    <source>
        <dbReference type="ARBA" id="ARBA00004906"/>
    </source>
</evidence>
<dbReference type="PROSITE" id="PS50297">
    <property type="entry name" value="ANK_REP_REGION"/>
    <property type="match status" value="2"/>
</dbReference>
<evidence type="ECO:0000256" key="9">
    <source>
        <dbReference type="ARBA" id="ARBA00023043"/>
    </source>
</evidence>
<comment type="subunit">
    <text evidence="11">Interacts with TBK1; this interaction promotes TBK1 proteasomal degradation.</text>
</comment>
<dbReference type="SMART" id="SM00248">
    <property type="entry name" value="ANK"/>
    <property type="match status" value="3"/>
</dbReference>
<reference evidence="15" key="1">
    <citation type="submission" date="2025-08" db="UniProtKB">
        <authorList>
            <consortium name="Ensembl"/>
        </authorList>
    </citation>
    <scope>IDENTIFICATION</scope>
</reference>
<dbReference type="GO" id="GO:0005737">
    <property type="term" value="C:cytoplasm"/>
    <property type="evidence" value="ECO:0007669"/>
    <property type="project" value="UniProtKB-SubCell"/>
</dbReference>
<dbReference type="InterPro" id="IPR002110">
    <property type="entry name" value="Ankyrin_rpt"/>
</dbReference>
<evidence type="ECO:0000256" key="11">
    <source>
        <dbReference type="ARBA" id="ARBA00050009"/>
    </source>
</evidence>
<dbReference type="OMA" id="NCMHGIL"/>
<feature type="repeat" description="ANK" evidence="12">
    <location>
        <begin position="110"/>
        <end position="142"/>
    </location>
</feature>
<keyword evidence="9 12" id="KW-0040">ANK repeat</keyword>
<evidence type="ECO:0000256" key="5">
    <source>
        <dbReference type="ARBA" id="ARBA00022490"/>
    </source>
</evidence>
<comment type="pathway">
    <text evidence="2">Protein modification; protein ubiquitination.</text>
</comment>
<evidence type="ECO:0000256" key="13">
    <source>
        <dbReference type="SAM" id="SignalP"/>
    </source>
</evidence>
<dbReference type="Pfam" id="PF12796">
    <property type="entry name" value="Ank_2"/>
    <property type="match status" value="1"/>
</dbReference>
<comment type="similarity">
    <text evidence="3">Belongs to the ankyrin SOCS box (ASB) family.</text>
</comment>
<dbReference type="Pfam" id="PF07525">
    <property type="entry name" value="SOCS_box"/>
    <property type="match status" value="1"/>
</dbReference>
<keyword evidence="16" id="KW-1185">Reference proteome</keyword>
<proteinExistence type="inferred from homology"/>
<dbReference type="SUPFAM" id="SSF48403">
    <property type="entry name" value="Ankyrin repeat"/>
    <property type="match status" value="1"/>
</dbReference>
<dbReference type="InterPro" id="IPR036036">
    <property type="entry name" value="SOCS_box-like_dom_sf"/>
</dbReference>
<comment type="subcellular location">
    <subcellularLocation>
        <location evidence="1">Cytoplasm</location>
    </subcellularLocation>
</comment>
<comment type="function">
    <text evidence="10">May be a substrate-recognition component of a SCF-like ECS (Elongin-Cullin-SOCS-box protein) E3 ubiquitin-protein ligase complex which mediates the ubiquitination and subsequent proteasomal degradation of target proteins. Inhibits IFN-beta production through the IRF3 signaling pathway by targeting TBK1 via 'Lys-48'-linked ubiquitination, leading to its proteasomal degradation.</text>
</comment>
<evidence type="ECO:0000256" key="7">
    <source>
        <dbReference type="ARBA" id="ARBA00022737"/>
    </source>
</evidence>
<dbReference type="SUPFAM" id="SSF158235">
    <property type="entry name" value="SOCS box-like"/>
    <property type="match status" value="1"/>
</dbReference>
<evidence type="ECO:0000256" key="3">
    <source>
        <dbReference type="ARBA" id="ARBA00005949"/>
    </source>
</evidence>
<feature type="repeat" description="ANK" evidence="12">
    <location>
        <begin position="143"/>
        <end position="175"/>
    </location>
</feature>
<evidence type="ECO:0000313" key="15">
    <source>
        <dbReference type="Ensembl" id="ENSACUP00000016446.1"/>
    </source>
</evidence>
<keyword evidence="7" id="KW-0677">Repeat</keyword>
<dbReference type="Gene3D" id="1.10.750.20">
    <property type="entry name" value="SOCS box"/>
    <property type="match status" value="1"/>
</dbReference>
<dbReference type="PANTHER" id="PTHR24134">
    <property type="entry name" value="ANKYRIN REPEAT-CONTAINING PROTEIN DDB_G0279043"/>
    <property type="match status" value="1"/>
</dbReference>
<dbReference type="SMART" id="SM00969">
    <property type="entry name" value="SOCS_box"/>
    <property type="match status" value="1"/>
</dbReference>
<evidence type="ECO:0000256" key="10">
    <source>
        <dbReference type="ARBA" id="ARBA00049973"/>
    </source>
</evidence>
<accession>A0A663MXX1</accession>
<evidence type="ECO:0000256" key="1">
    <source>
        <dbReference type="ARBA" id="ARBA00004496"/>
    </source>
</evidence>
<evidence type="ECO:0000256" key="4">
    <source>
        <dbReference type="ARBA" id="ARBA00017640"/>
    </source>
</evidence>
<reference evidence="15" key="2">
    <citation type="submission" date="2025-09" db="UniProtKB">
        <authorList>
            <consortium name="Ensembl"/>
        </authorList>
    </citation>
    <scope>IDENTIFICATION</scope>
</reference>
<sequence length="281" mass="31370">MPLASLAPWAHCWLMFSWLAVNTPRSHPLNLGGGNSFVCCWWSFPQRQQELGYLGVRPPPRSFLLPPLHPQVNALDGYNRTALHYAAEKDETCVEILLEYGANPNALDGNKDTPLHWAAFKNNAECVRALLENGALVNARDYNNDTPLSWAAMKGNLESVSILLDFGAEVRVVNLKGQTPISRLVALLVRGLGTEREDSCFDLLHRAIGHFELRKNGSMPWEVTRDQQLCEKLTLLCSAPGTLQTLSRYAVRRSLGVRFLPEAVKQLPLPTSLKEYVLLLS</sequence>
<keyword evidence="5" id="KW-0963">Cytoplasm</keyword>
<evidence type="ECO:0000256" key="12">
    <source>
        <dbReference type="PROSITE-ProRule" id="PRU00023"/>
    </source>
</evidence>
<dbReference type="GO" id="GO:0016567">
    <property type="term" value="P:protein ubiquitination"/>
    <property type="evidence" value="ECO:0007669"/>
    <property type="project" value="UniProtKB-UniPathway"/>
</dbReference>
<dbReference type="Proteomes" id="UP000472269">
    <property type="component" value="Unplaced"/>
</dbReference>
<dbReference type="PROSITE" id="PS50088">
    <property type="entry name" value="ANK_REPEAT"/>
    <property type="match status" value="3"/>
</dbReference>
<dbReference type="AlphaFoldDB" id="A0A663MXX1"/>
<name>A0A663MXX1_ATHCN</name>
<dbReference type="InterPro" id="IPR037332">
    <property type="entry name" value="ASB8_SOCS"/>
</dbReference>
<evidence type="ECO:0000256" key="8">
    <source>
        <dbReference type="ARBA" id="ARBA00022786"/>
    </source>
</evidence>
<dbReference type="Ensembl" id="ENSACUT00000017529.1">
    <property type="protein sequence ID" value="ENSACUP00000016446.1"/>
    <property type="gene ID" value="ENSACUG00000011013.1"/>
</dbReference>
<keyword evidence="13" id="KW-0732">Signal</keyword>
<keyword evidence="6" id="KW-0597">Phosphoprotein</keyword>
<dbReference type="PANTHER" id="PTHR24134:SF9">
    <property type="entry name" value="ANKYRIN REPEAT AND SOCS BOX PROTEIN 8"/>
    <property type="match status" value="1"/>
</dbReference>
<dbReference type="InterPro" id="IPR001496">
    <property type="entry name" value="SOCS_box"/>
</dbReference>
<evidence type="ECO:0000313" key="16">
    <source>
        <dbReference type="Proteomes" id="UP000472269"/>
    </source>
</evidence>
<dbReference type="CDD" id="cd03727">
    <property type="entry name" value="SOCS_ASB8"/>
    <property type="match status" value="1"/>
</dbReference>
<dbReference type="UniPathway" id="UPA00143"/>
<keyword evidence="8" id="KW-0833">Ubl conjugation pathway</keyword>
<dbReference type="GO" id="GO:0035556">
    <property type="term" value="P:intracellular signal transduction"/>
    <property type="evidence" value="ECO:0007669"/>
    <property type="project" value="InterPro"/>
</dbReference>
<feature type="repeat" description="ANK" evidence="12">
    <location>
        <begin position="78"/>
        <end position="109"/>
    </location>
</feature>
<feature type="domain" description="SOCS box" evidence="14">
    <location>
        <begin position="228"/>
        <end position="281"/>
    </location>
</feature>
<evidence type="ECO:0000256" key="6">
    <source>
        <dbReference type="ARBA" id="ARBA00022553"/>
    </source>
</evidence>
<dbReference type="FunFam" id="1.10.750.20:FF:000001">
    <property type="entry name" value="Ankyrin repeat and SOCS box containing 1"/>
    <property type="match status" value="1"/>
</dbReference>
<evidence type="ECO:0000259" key="14">
    <source>
        <dbReference type="PROSITE" id="PS50225"/>
    </source>
</evidence>
<feature type="chain" id="PRO_5025493636" description="Ankyrin repeat and SOCS box protein 8" evidence="13">
    <location>
        <begin position="29"/>
        <end position="281"/>
    </location>
</feature>
<organism evidence="15 16">
    <name type="scientific">Athene cunicularia</name>
    <name type="common">Burrowing owl</name>
    <name type="synonym">Speotyto cunicularia</name>
    <dbReference type="NCBI Taxonomy" id="194338"/>
    <lineage>
        <taxon>Eukaryota</taxon>
        <taxon>Metazoa</taxon>
        <taxon>Chordata</taxon>
        <taxon>Craniata</taxon>
        <taxon>Vertebrata</taxon>
        <taxon>Euteleostomi</taxon>
        <taxon>Archelosauria</taxon>
        <taxon>Archosauria</taxon>
        <taxon>Dinosauria</taxon>
        <taxon>Saurischia</taxon>
        <taxon>Theropoda</taxon>
        <taxon>Coelurosauria</taxon>
        <taxon>Aves</taxon>
        <taxon>Neognathae</taxon>
        <taxon>Neoaves</taxon>
        <taxon>Telluraves</taxon>
        <taxon>Strigiformes</taxon>
        <taxon>Strigidae</taxon>
        <taxon>Athene</taxon>
    </lineage>
</organism>
<protein>
    <recommendedName>
        <fullName evidence="4">Ankyrin repeat and SOCS box protein 8</fullName>
    </recommendedName>
</protein>
<dbReference type="InterPro" id="IPR036770">
    <property type="entry name" value="Ankyrin_rpt-contain_sf"/>
</dbReference>
<dbReference type="Pfam" id="PF00023">
    <property type="entry name" value="Ank"/>
    <property type="match status" value="1"/>
</dbReference>
<dbReference type="PROSITE" id="PS50225">
    <property type="entry name" value="SOCS"/>
    <property type="match status" value="1"/>
</dbReference>